<gene>
    <name evidence="2" type="ORF">GQX73_g7343</name>
</gene>
<keyword evidence="3" id="KW-1185">Reference proteome</keyword>
<comment type="caution">
    <text evidence="2">The sequence shown here is derived from an EMBL/GenBank/DDBJ whole genome shotgun (WGS) entry which is preliminary data.</text>
</comment>
<accession>A0A7C8IKY6</accession>
<evidence type="ECO:0000256" key="1">
    <source>
        <dbReference type="SAM" id="MobiDB-lite"/>
    </source>
</evidence>
<feature type="region of interest" description="Disordered" evidence="1">
    <location>
        <begin position="1"/>
        <end position="23"/>
    </location>
</feature>
<reference evidence="2 3" key="1">
    <citation type="submission" date="2019-12" db="EMBL/GenBank/DDBJ databases">
        <title>Draft genome sequence of the ascomycete Xylaria multiplex DSM 110363.</title>
        <authorList>
            <person name="Buettner E."/>
            <person name="Kellner H."/>
        </authorList>
    </citation>
    <scope>NUCLEOTIDE SEQUENCE [LARGE SCALE GENOMIC DNA]</scope>
    <source>
        <strain evidence="2 3">DSM 110363</strain>
    </source>
</reference>
<dbReference type="Proteomes" id="UP000481858">
    <property type="component" value="Unassembled WGS sequence"/>
</dbReference>
<dbReference type="InParanoid" id="A0A7C8IKY6"/>
<sequence>MGSRQEEKQASFPISDAQVGKPTGEAQVEYVSLRELELTPSSNQPIFTSSPFSIPRFAPTVTNANSTGQAKQDEYLLTQDDLIPATNSSNRGRVTLGFLVLNEALDWETRRKMGVDRVQYITMEREVKEKWRKFYETGQSLLAAYSGSDIEELEDAIRIPSDLDCLEVKIFRTPDPDVEGGTLLLCLAAIGDPEGDTYIPAYGNRLTDTADALLPGIEALASTLPASPRVRSVMVLLEQDGDWKSLYWDGKRWINVVYLEWQTAESLGLPSHDEE</sequence>
<dbReference type="EMBL" id="WUBL01000094">
    <property type="protein sequence ID" value="KAF2966249.1"/>
    <property type="molecule type" value="Genomic_DNA"/>
</dbReference>
<evidence type="ECO:0000313" key="2">
    <source>
        <dbReference type="EMBL" id="KAF2966249.1"/>
    </source>
</evidence>
<dbReference type="OrthoDB" id="4725531at2759"/>
<protein>
    <submittedName>
        <fullName evidence="2">Uncharacterized protein</fullName>
    </submittedName>
</protein>
<name>A0A7C8IKY6_9PEZI</name>
<organism evidence="2 3">
    <name type="scientific">Xylaria multiplex</name>
    <dbReference type="NCBI Taxonomy" id="323545"/>
    <lineage>
        <taxon>Eukaryota</taxon>
        <taxon>Fungi</taxon>
        <taxon>Dikarya</taxon>
        <taxon>Ascomycota</taxon>
        <taxon>Pezizomycotina</taxon>
        <taxon>Sordariomycetes</taxon>
        <taxon>Xylariomycetidae</taxon>
        <taxon>Xylariales</taxon>
        <taxon>Xylariaceae</taxon>
        <taxon>Xylaria</taxon>
    </lineage>
</organism>
<proteinExistence type="predicted"/>
<dbReference type="AlphaFoldDB" id="A0A7C8IKY6"/>
<evidence type="ECO:0000313" key="3">
    <source>
        <dbReference type="Proteomes" id="UP000481858"/>
    </source>
</evidence>